<organism evidence="5 6">
    <name type="scientific">Sphingobium algorifonticola</name>
    <dbReference type="NCBI Taxonomy" id="2008318"/>
    <lineage>
        <taxon>Bacteria</taxon>
        <taxon>Pseudomonadati</taxon>
        <taxon>Pseudomonadota</taxon>
        <taxon>Alphaproteobacteria</taxon>
        <taxon>Sphingomonadales</taxon>
        <taxon>Sphingomonadaceae</taxon>
        <taxon>Sphingobium</taxon>
    </lineage>
</organism>
<dbReference type="PANTHER" id="PTHR30146">
    <property type="entry name" value="LACI-RELATED TRANSCRIPTIONAL REPRESSOR"/>
    <property type="match status" value="1"/>
</dbReference>
<evidence type="ECO:0000313" key="5">
    <source>
        <dbReference type="EMBL" id="RVT42403.1"/>
    </source>
</evidence>
<dbReference type="CDD" id="cd01392">
    <property type="entry name" value="HTH_LacI"/>
    <property type="match status" value="1"/>
</dbReference>
<comment type="caution">
    <text evidence="5">The sequence shown here is derived from an EMBL/GenBank/DDBJ whole genome shotgun (WGS) entry which is preliminary data.</text>
</comment>
<dbReference type="GO" id="GO:0003700">
    <property type="term" value="F:DNA-binding transcription factor activity"/>
    <property type="evidence" value="ECO:0007669"/>
    <property type="project" value="TreeGrafter"/>
</dbReference>
<gene>
    <name evidence="5" type="ORF">ENE74_06510</name>
</gene>
<dbReference type="CDD" id="cd06295">
    <property type="entry name" value="PBP1_CelR"/>
    <property type="match status" value="1"/>
</dbReference>
<dbReference type="Proteomes" id="UP000282977">
    <property type="component" value="Unassembled WGS sequence"/>
</dbReference>
<dbReference type="Gene3D" id="1.10.260.40">
    <property type="entry name" value="lambda repressor-like DNA-binding domains"/>
    <property type="match status" value="1"/>
</dbReference>
<dbReference type="Pfam" id="PF00356">
    <property type="entry name" value="LacI"/>
    <property type="match status" value="1"/>
</dbReference>
<dbReference type="SMART" id="SM00354">
    <property type="entry name" value="HTH_LACI"/>
    <property type="match status" value="1"/>
</dbReference>
<dbReference type="SUPFAM" id="SSF53822">
    <property type="entry name" value="Periplasmic binding protein-like I"/>
    <property type="match status" value="1"/>
</dbReference>
<dbReference type="PROSITE" id="PS50932">
    <property type="entry name" value="HTH_LACI_2"/>
    <property type="match status" value="1"/>
</dbReference>
<dbReference type="OrthoDB" id="8433438at2"/>
<dbReference type="PANTHER" id="PTHR30146:SF120">
    <property type="entry name" value="ALANINE RACEMASE"/>
    <property type="match status" value="1"/>
</dbReference>
<dbReference type="RefSeq" id="WP_127690574.1">
    <property type="nucleotide sequence ID" value="NZ_RZUL01000002.1"/>
</dbReference>
<evidence type="ECO:0000256" key="3">
    <source>
        <dbReference type="ARBA" id="ARBA00023163"/>
    </source>
</evidence>
<dbReference type="InterPro" id="IPR010982">
    <property type="entry name" value="Lambda_DNA-bd_dom_sf"/>
</dbReference>
<keyword evidence="3" id="KW-0804">Transcription</keyword>
<evidence type="ECO:0000256" key="1">
    <source>
        <dbReference type="ARBA" id="ARBA00023015"/>
    </source>
</evidence>
<keyword evidence="1" id="KW-0805">Transcription regulation</keyword>
<name>A0A437JAK4_9SPHN</name>
<proteinExistence type="predicted"/>
<sequence length="342" mass="37116">MTAPRKATSFDIAQIAGVSQPTVSRALRGSPSISEETRKRIAAIAHQLNYKVDKNASSLRSQRSNTLALLFFEDPTPDDSHINPFFLSMIGSITRACAKRGFDLLISFQQFSNDWHTEYEDSNKADGIILLGYGDYEAYRGRLEQLVQQGTHFVLWGSSKDGQPGVTVGCDNRQGGHDAAMHLFGQGRRRLAFIGNATSHYPEFFSRWRGYAEAHAARGLACDPALQADALNLEEDGYAAMRTVLSRDVPFDALLCASDTIAIGALRALHDAGLRVPEDVAIVGFDDIPAARLASPPLSSVVQDQSLAGDVLVETLVRQIDGEPASDTVLPVRLVVRQSSGG</sequence>
<evidence type="ECO:0000256" key="2">
    <source>
        <dbReference type="ARBA" id="ARBA00023125"/>
    </source>
</evidence>
<protein>
    <submittedName>
        <fullName evidence="5">LacI family transcriptional regulator</fullName>
    </submittedName>
</protein>
<feature type="domain" description="HTH lacI-type" evidence="4">
    <location>
        <begin position="7"/>
        <end position="61"/>
    </location>
</feature>
<dbReference type="GO" id="GO:0000976">
    <property type="term" value="F:transcription cis-regulatory region binding"/>
    <property type="evidence" value="ECO:0007669"/>
    <property type="project" value="TreeGrafter"/>
</dbReference>
<reference evidence="5 6" key="1">
    <citation type="submission" date="2019-01" db="EMBL/GenBank/DDBJ databases">
        <authorList>
            <person name="Chen W.-M."/>
        </authorList>
    </citation>
    <scope>NUCLEOTIDE SEQUENCE [LARGE SCALE GENOMIC DNA]</scope>
    <source>
        <strain evidence="5 6">TLA-22</strain>
    </source>
</reference>
<keyword evidence="2" id="KW-0238">DNA-binding</keyword>
<accession>A0A437JAK4</accession>
<dbReference type="Pfam" id="PF13377">
    <property type="entry name" value="Peripla_BP_3"/>
    <property type="match status" value="1"/>
</dbReference>
<dbReference type="SUPFAM" id="SSF47413">
    <property type="entry name" value="lambda repressor-like DNA-binding domains"/>
    <property type="match status" value="1"/>
</dbReference>
<evidence type="ECO:0000259" key="4">
    <source>
        <dbReference type="PROSITE" id="PS50932"/>
    </source>
</evidence>
<dbReference type="InterPro" id="IPR046335">
    <property type="entry name" value="LacI/GalR-like_sensor"/>
</dbReference>
<dbReference type="EMBL" id="RZUL01000002">
    <property type="protein sequence ID" value="RVT42403.1"/>
    <property type="molecule type" value="Genomic_DNA"/>
</dbReference>
<evidence type="ECO:0000313" key="6">
    <source>
        <dbReference type="Proteomes" id="UP000282977"/>
    </source>
</evidence>
<dbReference type="InterPro" id="IPR028082">
    <property type="entry name" value="Peripla_BP_I"/>
</dbReference>
<dbReference type="AlphaFoldDB" id="A0A437JAK4"/>
<keyword evidence="6" id="KW-1185">Reference proteome</keyword>
<dbReference type="Gene3D" id="3.40.50.2300">
    <property type="match status" value="2"/>
</dbReference>
<dbReference type="InterPro" id="IPR000843">
    <property type="entry name" value="HTH_LacI"/>
</dbReference>